<dbReference type="PROSITE" id="PS51915">
    <property type="entry name" value="ZAD"/>
    <property type="match status" value="1"/>
</dbReference>
<dbReference type="GO" id="GO:0005634">
    <property type="term" value="C:nucleus"/>
    <property type="evidence" value="ECO:0007669"/>
    <property type="project" value="UniProtKB-SubCell"/>
</dbReference>
<evidence type="ECO:0000256" key="4">
    <source>
        <dbReference type="ARBA" id="ARBA00022499"/>
    </source>
</evidence>
<dbReference type="VEuPathDB" id="VectorBase:AMEM001058"/>
<protein>
    <recommendedName>
        <fullName evidence="21">Protein krueppel</fullName>
    </recommendedName>
</protein>
<proteinExistence type="inferred from homology"/>
<accession>A0A182UNS5</accession>
<feature type="binding site" evidence="15">
    <location>
        <position position="76"/>
    </location>
    <ligand>
        <name>Zn(2+)</name>
        <dbReference type="ChEBI" id="CHEBI:29105"/>
    </ligand>
</feature>
<keyword evidence="12" id="KW-0804">Transcription</keyword>
<evidence type="ECO:0000313" key="20">
    <source>
        <dbReference type="Proteomes" id="UP000075903"/>
    </source>
</evidence>
<sequence>MGVFSLLSAAKFYRKAEHETTAGKMLTVCCRICLKNTHFKQMLSLFDTYKGFVIRDALLELFQIKILPTEMLSTICNACVAKVCTVRDIREEFIAQESKYQEILGTEVLQDPTHSQSPQASSTNVSAKTEPTPTVESTTQEQIVVATKSTDTAVESPIEQANLAINIDGNGKLLHGTGEVYDLDERDTPHSDFDEMREPEPEKSPEIYEITKLTTTDDANEEDIEIAKKQACNEESSSGSEFQLYSATAANSEEETCDANCMYICERCVMCFETDEAYESHACSIEEGESKRSCKKLPTGEDSSSDRKQTKYVNLADIQYECPHCSVSFEQDSQLLHHCRLYHLDEFEAFRCTICMAEYATQAALTDHSESQHPTGYRCRFCNKKLLNSYALKSHENVHTRQQSFRCTVCSKKFAQYTSLWRHMAIHNDIKAYECDICEKRFRQKSVMIAHRRTHTGEKPYVCEVCSKCFRDHSTLAKHRRVHAKDKKETCKTKKGNTIWSTS</sequence>
<evidence type="ECO:0000256" key="11">
    <source>
        <dbReference type="ARBA" id="ARBA00023125"/>
    </source>
</evidence>
<feature type="compositionally biased region" description="Polar residues" evidence="16">
    <location>
        <begin position="112"/>
        <end position="141"/>
    </location>
</feature>
<feature type="region of interest" description="Disordered" evidence="16">
    <location>
        <begin position="110"/>
        <end position="141"/>
    </location>
</feature>
<dbReference type="GO" id="GO:0006357">
    <property type="term" value="P:regulation of transcription by RNA polymerase II"/>
    <property type="evidence" value="ECO:0007669"/>
    <property type="project" value="TreeGrafter"/>
</dbReference>
<evidence type="ECO:0000256" key="7">
    <source>
        <dbReference type="ARBA" id="ARBA00022771"/>
    </source>
</evidence>
<organism evidence="19 20">
    <name type="scientific">Anopheles merus</name>
    <name type="common">Mosquito</name>
    <dbReference type="NCBI Taxonomy" id="30066"/>
    <lineage>
        <taxon>Eukaryota</taxon>
        <taxon>Metazoa</taxon>
        <taxon>Ecdysozoa</taxon>
        <taxon>Arthropoda</taxon>
        <taxon>Hexapoda</taxon>
        <taxon>Insecta</taxon>
        <taxon>Pterygota</taxon>
        <taxon>Neoptera</taxon>
        <taxon>Endopterygota</taxon>
        <taxon>Diptera</taxon>
        <taxon>Nematocera</taxon>
        <taxon>Culicoidea</taxon>
        <taxon>Culicidae</taxon>
        <taxon>Anophelinae</taxon>
        <taxon>Anopheles</taxon>
    </lineage>
</organism>
<evidence type="ECO:0000256" key="2">
    <source>
        <dbReference type="ARBA" id="ARBA00004123"/>
    </source>
</evidence>
<feature type="domain" description="C2H2-type" evidence="17">
    <location>
        <begin position="377"/>
        <end position="404"/>
    </location>
</feature>
<feature type="domain" description="ZAD" evidence="18">
    <location>
        <begin position="28"/>
        <end position="103"/>
    </location>
</feature>
<reference evidence="19" key="1">
    <citation type="submission" date="2020-05" db="UniProtKB">
        <authorList>
            <consortium name="EnsemblMetazoa"/>
        </authorList>
    </citation>
    <scope>IDENTIFICATION</scope>
    <source>
        <strain evidence="19">MAF</strain>
    </source>
</reference>
<evidence type="ECO:0000256" key="13">
    <source>
        <dbReference type="ARBA" id="ARBA00023242"/>
    </source>
</evidence>
<evidence type="ECO:0000256" key="10">
    <source>
        <dbReference type="ARBA" id="ARBA00023015"/>
    </source>
</evidence>
<name>A0A182UNS5_ANOME</name>
<dbReference type="STRING" id="30066.A0A182UNS5"/>
<dbReference type="Proteomes" id="UP000075903">
    <property type="component" value="Unassembled WGS sequence"/>
</dbReference>
<dbReference type="SMART" id="SM00355">
    <property type="entry name" value="ZnF_C2H2"/>
    <property type="match status" value="6"/>
</dbReference>
<comment type="function">
    <text evidence="1">May be involved in transcriptional regulation.</text>
</comment>
<comment type="subcellular location">
    <subcellularLocation>
        <location evidence="2">Nucleus</location>
    </subcellularLocation>
</comment>
<feature type="binding site" evidence="15">
    <location>
        <position position="30"/>
    </location>
    <ligand>
        <name>Zn(2+)</name>
        <dbReference type="ChEBI" id="CHEBI:29105"/>
    </ligand>
</feature>
<feature type="binding site" evidence="15">
    <location>
        <position position="79"/>
    </location>
    <ligand>
        <name>Zn(2+)</name>
        <dbReference type="ChEBI" id="CHEBI:29105"/>
    </ligand>
</feature>
<dbReference type="PROSITE" id="PS00028">
    <property type="entry name" value="ZINC_FINGER_C2H2_1"/>
    <property type="match status" value="6"/>
</dbReference>
<keyword evidence="6" id="KW-0677">Repeat</keyword>
<evidence type="ECO:0000256" key="9">
    <source>
        <dbReference type="ARBA" id="ARBA00022843"/>
    </source>
</evidence>
<dbReference type="VEuPathDB" id="VectorBase:AMEM21_006329"/>
<evidence type="ECO:0000256" key="3">
    <source>
        <dbReference type="ARBA" id="ARBA00006991"/>
    </source>
</evidence>
<evidence type="ECO:0008006" key="21">
    <source>
        <dbReference type="Google" id="ProtNLM"/>
    </source>
</evidence>
<feature type="domain" description="C2H2-type" evidence="17">
    <location>
        <begin position="433"/>
        <end position="460"/>
    </location>
</feature>
<dbReference type="Pfam" id="PF00096">
    <property type="entry name" value="zf-C2H2"/>
    <property type="match status" value="3"/>
</dbReference>
<keyword evidence="4" id="KW-1017">Isopeptide bond</keyword>
<evidence type="ECO:0000256" key="16">
    <source>
        <dbReference type="SAM" id="MobiDB-lite"/>
    </source>
</evidence>
<dbReference type="Pfam" id="PF13912">
    <property type="entry name" value="zf-C2H2_6"/>
    <property type="match status" value="1"/>
</dbReference>
<keyword evidence="5 15" id="KW-0479">Metal-binding</keyword>
<evidence type="ECO:0000256" key="15">
    <source>
        <dbReference type="PROSITE-ProRule" id="PRU01263"/>
    </source>
</evidence>
<dbReference type="PANTHER" id="PTHR24390:SF159">
    <property type="entry name" value="GROWTH FACTOR INDEPENDENT 1 TRANSCRIPTIONAL REPRESSOR"/>
    <property type="match status" value="1"/>
</dbReference>
<evidence type="ECO:0000256" key="5">
    <source>
        <dbReference type="ARBA" id="ARBA00022723"/>
    </source>
</evidence>
<keyword evidence="20" id="KW-1185">Reference proteome</keyword>
<keyword evidence="8 15" id="KW-0862">Zinc</keyword>
<feature type="domain" description="C2H2-type" evidence="17">
    <location>
        <begin position="320"/>
        <end position="348"/>
    </location>
</feature>
<keyword evidence="13" id="KW-0539">Nucleus</keyword>
<keyword evidence="11" id="KW-0238">DNA-binding</keyword>
<feature type="domain" description="C2H2-type" evidence="17">
    <location>
        <begin position="405"/>
        <end position="432"/>
    </location>
</feature>
<dbReference type="FunFam" id="3.30.160.60:FF:002614">
    <property type="entry name" value="Pita, isoform B"/>
    <property type="match status" value="1"/>
</dbReference>
<dbReference type="AlphaFoldDB" id="A0A182UNS5"/>
<comment type="similarity">
    <text evidence="3">Belongs to the krueppel C2H2-type zinc-finger protein family.</text>
</comment>
<dbReference type="InterPro" id="IPR012934">
    <property type="entry name" value="Znf_AD"/>
</dbReference>
<keyword evidence="9" id="KW-0832">Ubl conjugation</keyword>
<dbReference type="GO" id="GO:0003700">
    <property type="term" value="F:DNA-binding transcription factor activity"/>
    <property type="evidence" value="ECO:0007669"/>
    <property type="project" value="TreeGrafter"/>
</dbReference>
<keyword evidence="7 14" id="KW-0863">Zinc-finger</keyword>
<dbReference type="EnsemblMetazoa" id="AMEM001058-RA">
    <property type="protein sequence ID" value="AMEM001058-PA"/>
    <property type="gene ID" value="AMEM001058"/>
</dbReference>
<dbReference type="SMART" id="SM00868">
    <property type="entry name" value="zf-AD"/>
    <property type="match status" value="2"/>
</dbReference>
<evidence type="ECO:0000259" key="17">
    <source>
        <dbReference type="PROSITE" id="PS50157"/>
    </source>
</evidence>
<evidence type="ECO:0000256" key="8">
    <source>
        <dbReference type="ARBA" id="ARBA00022833"/>
    </source>
</evidence>
<evidence type="ECO:0000259" key="18">
    <source>
        <dbReference type="PROSITE" id="PS51915"/>
    </source>
</evidence>
<dbReference type="InterPro" id="IPR013087">
    <property type="entry name" value="Znf_C2H2_type"/>
</dbReference>
<feature type="binding site" evidence="15">
    <location>
        <position position="33"/>
    </location>
    <ligand>
        <name>Zn(2+)</name>
        <dbReference type="ChEBI" id="CHEBI:29105"/>
    </ligand>
</feature>
<dbReference type="PROSITE" id="PS50157">
    <property type="entry name" value="ZINC_FINGER_C2H2_2"/>
    <property type="match status" value="5"/>
</dbReference>
<dbReference type="FunFam" id="3.30.160.60:FF:001792">
    <property type="entry name" value="Zinc finger and BTB domain-containing 40"/>
    <property type="match status" value="1"/>
</dbReference>
<dbReference type="FunFam" id="3.30.160.60:FF:000557">
    <property type="entry name" value="zinc finger and SCAN domain-containing protein 29"/>
    <property type="match status" value="1"/>
</dbReference>
<evidence type="ECO:0000256" key="14">
    <source>
        <dbReference type="PROSITE-ProRule" id="PRU00042"/>
    </source>
</evidence>
<evidence type="ECO:0000256" key="1">
    <source>
        <dbReference type="ARBA" id="ARBA00003767"/>
    </source>
</evidence>
<dbReference type="Pfam" id="PF07776">
    <property type="entry name" value="zf-AD"/>
    <property type="match status" value="1"/>
</dbReference>
<dbReference type="GO" id="GO:0000978">
    <property type="term" value="F:RNA polymerase II cis-regulatory region sequence-specific DNA binding"/>
    <property type="evidence" value="ECO:0007669"/>
    <property type="project" value="TreeGrafter"/>
</dbReference>
<feature type="domain" description="C2H2-type" evidence="17">
    <location>
        <begin position="461"/>
        <end position="488"/>
    </location>
</feature>
<dbReference type="GO" id="GO:0008270">
    <property type="term" value="F:zinc ion binding"/>
    <property type="evidence" value="ECO:0007669"/>
    <property type="project" value="UniProtKB-UniRule"/>
</dbReference>
<dbReference type="PANTHER" id="PTHR24390">
    <property type="entry name" value="ZINC FINGER PROTEIN"/>
    <property type="match status" value="1"/>
</dbReference>
<dbReference type="Gene3D" id="3.30.160.60">
    <property type="entry name" value="Classic Zinc Finger"/>
    <property type="match status" value="4"/>
</dbReference>
<evidence type="ECO:0000256" key="6">
    <source>
        <dbReference type="ARBA" id="ARBA00022737"/>
    </source>
</evidence>
<dbReference type="InterPro" id="IPR036236">
    <property type="entry name" value="Znf_C2H2_sf"/>
</dbReference>
<keyword evidence="10" id="KW-0805">Transcription regulation</keyword>
<dbReference type="SUPFAM" id="SSF57667">
    <property type="entry name" value="beta-beta-alpha zinc fingers"/>
    <property type="match status" value="2"/>
</dbReference>
<evidence type="ECO:0000256" key="12">
    <source>
        <dbReference type="ARBA" id="ARBA00023163"/>
    </source>
</evidence>
<evidence type="ECO:0000313" key="19">
    <source>
        <dbReference type="EnsemblMetazoa" id="AMEM001058-PA"/>
    </source>
</evidence>